<keyword evidence="3" id="KW-0611">Plant defense</keyword>
<dbReference type="InterPro" id="IPR058922">
    <property type="entry name" value="WHD_DRP"/>
</dbReference>
<keyword evidence="9" id="KW-1185">Reference proteome</keyword>
<feature type="non-terminal residue" evidence="7">
    <location>
        <position position="1270"/>
    </location>
</feature>
<keyword evidence="1" id="KW-0433">Leucine-rich repeat</keyword>
<dbReference type="InterPro" id="IPR036388">
    <property type="entry name" value="WH-like_DNA-bd_sf"/>
</dbReference>
<dbReference type="GO" id="GO:0006952">
    <property type="term" value="P:defense response"/>
    <property type="evidence" value="ECO:0007669"/>
    <property type="project" value="UniProtKB-KW"/>
</dbReference>
<dbReference type="EnsemblPlants" id="KEH15735">
    <property type="protein sequence ID" value="KEH15735"/>
    <property type="gene ID" value="MTR_0603s0010"/>
</dbReference>
<dbReference type="SUPFAM" id="SSF52540">
    <property type="entry name" value="P-loop containing nucleoside triphosphate hydrolases"/>
    <property type="match status" value="1"/>
</dbReference>
<feature type="domain" description="NB-ARC" evidence="4">
    <location>
        <begin position="247"/>
        <end position="410"/>
    </location>
</feature>
<dbReference type="HOGENOM" id="CLU_000837_8_8_1"/>
<dbReference type="InterPro" id="IPR042197">
    <property type="entry name" value="Apaf_helical"/>
</dbReference>
<dbReference type="InterPro" id="IPR056789">
    <property type="entry name" value="LRR_R13L1-DRL21"/>
</dbReference>
<gene>
    <name evidence="7" type="ORF">MTR_0603s0010</name>
</gene>
<dbReference type="PANTHER" id="PTHR36766:SF40">
    <property type="entry name" value="DISEASE RESISTANCE PROTEIN RGA3"/>
    <property type="match status" value="1"/>
</dbReference>
<dbReference type="FunFam" id="1.10.10.10:FF:000322">
    <property type="entry name" value="Probable disease resistance protein At1g63360"/>
    <property type="match status" value="1"/>
</dbReference>
<dbReference type="GO" id="GO:0043531">
    <property type="term" value="F:ADP binding"/>
    <property type="evidence" value="ECO:0007669"/>
    <property type="project" value="InterPro"/>
</dbReference>
<evidence type="ECO:0000256" key="1">
    <source>
        <dbReference type="ARBA" id="ARBA00022614"/>
    </source>
</evidence>
<dbReference type="InterPro" id="IPR027417">
    <property type="entry name" value="P-loop_NTPase"/>
</dbReference>
<evidence type="ECO:0000313" key="8">
    <source>
        <dbReference type="EnsemblPlants" id="KEH15735"/>
    </source>
</evidence>
<keyword evidence="2" id="KW-0677">Repeat</keyword>
<organism evidence="7 9">
    <name type="scientific">Medicago truncatula</name>
    <name type="common">Barrel medic</name>
    <name type="synonym">Medicago tribuloides</name>
    <dbReference type="NCBI Taxonomy" id="3880"/>
    <lineage>
        <taxon>Eukaryota</taxon>
        <taxon>Viridiplantae</taxon>
        <taxon>Streptophyta</taxon>
        <taxon>Embryophyta</taxon>
        <taxon>Tracheophyta</taxon>
        <taxon>Spermatophyta</taxon>
        <taxon>Magnoliopsida</taxon>
        <taxon>eudicotyledons</taxon>
        <taxon>Gunneridae</taxon>
        <taxon>Pentapetalae</taxon>
        <taxon>rosids</taxon>
        <taxon>fabids</taxon>
        <taxon>Fabales</taxon>
        <taxon>Fabaceae</taxon>
        <taxon>Papilionoideae</taxon>
        <taxon>50 kb inversion clade</taxon>
        <taxon>NPAAA clade</taxon>
        <taxon>Hologalegina</taxon>
        <taxon>IRL clade</taxon>
        <taxon>Trifolieae</taxon>
        <taxon>Medicago</taxon>
    </lineage>
</organism>
<dbReference type="Proteomes" id="UP000002051">
    <property type="component" value="Unassembled WGS sequence"/>
</dbReference>
<dbReference type="Pfam" id="PF25019">
    <property type="entry name" value="LRR_R13L1-DRL21"/>
    <property type="match status" value="1"/>
</dbReference>
<evidence type="ECO:0000313" key="9">
    <source>
        <dbReference type="Proteomes" id="UP000002051"/>
    </source>
</evidence>
<evidence type="ECO:0000256" key="3">
    <source>
        <dbReference type="ARBA" id="ARBA00022821"/>
    </source>
</evidence>
<evidence type="ECO:0000256" key="2">
    <source>
        <dbReference type="ARBA" id="ARBA00022737"/>
    </source>
</evidence>
<dbReference type="InterPro" id="IPR032675">
    <property type="entry name" value="LRR_dom_sf"/>
</dbReference>
<dbReference type="Gene3D" id="1.10.10.10">
    <property type="entry name" value="Winged helix-like DNA-binding domain superfamily/Winged helix DNA-binding domain"/>
    <property type="match status" value="1"/>
</dbReference>
<dbReference type="Gene3D" id="3.40.50.300">
    <property type="entry name" value="P-loop containing nucleotide triphosphate hydrolases"/>
    <property type="match status" value="1"/>
</dbReference>
<evidence type="ECO:0000313" key="7">
    <source>
        <dbReference type="EMBL" id="KEH15735.1"/>
    </source>
</evidence>
<sequence>VVLNDASVADDVKDVLGYAVFEVHDLFGEIKTEALRCKVDGEFRWVMNSKLRELIERLEEGLSSGEQVGKLNVFKSDWYGTPTNSVLVDKSSLQFYSLSISVSLLLNKIVSSDFIGNFQAMKLDVSLLEKLKTILVPVLLDAVDILTFGLWLYMLEYDVFEVHNLFDEINREALHFKVESEYETPTPPSPVLNTLYSKLQKLIERLEFLSLQVQDRIGGSSFKSVWHETPSSSIWDGESSSIYGRDNDIKELKHLLLSEDGDDSKIRIISIVGIAGIGKTTLAKVLYNDTEVHDKFELKVWAHVSKDFDDLNVFETILNNRNDKSEVNNIYPKCLLILDEVCDAGYIRTLLMNISNLGETGSRIIITTPDKKVALSIQTIALPMQTFLSVHYLTPLESEDCWSLLAGLAFGACNDQHQSNLEEIGKEIANKCYGSPFAAVALGDILCTKLSLDYWNYVLENDIMLLLDHDVRPFIQLSYQYLPTPLKRCFEYCSIFPKKSIIEKNLTVQLWIAEGLVKSSTNQEKVGEEYFAVLVSRSLIHRRSIGDGEANFEMHNLVHDLAIKVSSPNCINMDEDDFHDRVHNLSYNRGIYDSYSKFDKLYGLKDLRTFLALPLQEHLPLCLLSNKLVHELLPTMKQLRVLSLSNYKSITEVPNSIANLLHLQYLNLSHTMIERLPSETCELYNLQFLLLSGCKKLTELPEDIGKLVNLCHLDVSDTALTEMPIQIAKLENLHTLYDFVVSKQTGGLKVRDLGKYPHLYGKLCISQLQNVSDPFEAVQANMKMKEQIDKLSLEWDCGSAFSNSHIQSVVLEHLQPSTNLKSLTIKGYGGISFPNWFGDSLFSNMVYLRISNCSDCLWLPPLGQLGNLKKLIIEEMQSVEIIGTEFYGSDCSSSFQPFPSLETLHFENMQEWEEWNLIGGTNKGFPLLKTLSLSKCPKLRLGNMPDIFLSLTELRECPLLVQSMPSSDHVFRQLIMFPMNSLRQLTIHGFPSPMSFPPDGLPKTLKVLIISSCENLEFLPHEYLHNYTSLEKLKISYSCNSMISFALGALPVLNSLFIEGCKNLKSILIAEGASEKSLSFLRSIIIWYCNELESFPPGGLATPNLSYIAVWQCEKLRSLPAAMNTLTGLHEMEIDSLPNLQYFDIDDLPFSLRELTVGSLGSILWNTKPTWERLNCLSVLRIKGGDMVDSFMVPMLPASLVTLCICGFSGKSIDWKWLQHLTSLQNLEIVNALKLRLLPKKGFPSSLLVLNMTHCPLLEASFRRKQGKEW</sequence>
<protein>
    <submittedName>
        <fullName evidence="7">LRR and NB-ARC domain disease resistance protein</fullName>
    </submittedName>
</protein>
<dbReference type="Pfam" id="PF23559">
    <property type="entry name" value="WHD_DRP"/>
    <property type="match status" value="1"/>
</dbReference>
<dbReference type="InterPro" id="IPR002182">
    <property type="entry name" value="NB-ARC"/>
</dbReference>
<reference evidence="8" key="3">
    <citation type="submission" date="2015-06" db="UniProtKB">
        <authorList>
            <consortium name="EnsemblPlants"/>
        </authorList>
    </citation>
    <scope>IDENTIFICATION</scope>
    <source>
        <strain evidence="8">cv. Jemalong A17</strain>
    </source>
</reference>
<dbReference type="PRINTS" id="PR00364">
    <property type="entry name" value="DISEASERSIST"/>
</dbReference>
<evidence type="ECO:0000259" key="6">
    <source>
        <dbReference type="Pfam" id="PF25019"/>
    </source>
</evidence>
<reference evidence="7 9" key="1">
    <citation type="journal article" date="2011" name="Nature">
        <title>The Medicago genome provides insight into the evolution of rhizobial symbioses.</title>
        <authorList>
            <person name="Young N.D."/>
            <person name="Debelle F."/>
            <person name="Oldroyd G.E."/>
            <person name="Geurts R."/>
            <person name="Cannon S.B."/>
            <person name="Udvardi M.K."/>
            <person name="Benedito V.A."/>
            <person name="Mayer K.F."/>
            <person name="Gouzy J."/>
            <person name="Schoof H."/>
            <person name="Van de Peer Y."/>
            <person name="Proost S."/>
            <person name="Cook D.R."/>
            <person name="Meyers B.C."/>
            <person name="Spannagl M."/>
            <person name="Cheung F."/>
            <person name="De Mita S."/>
            <person name="Krishnakumar V."/>
            <person name="Gundlach H."/>
            <person name="Zhou S."/>
            <person name="Mudge J."/>
            <person name="Bharti A.K."/>
            <person name="Murray J.D."/>
            <person name="Naoumkina M.A."/>
            <person name="Rosen B."/>
            <person name="Silverstein K.A."/>
            <person name="Tang H."/>
            <person name="Rombauts S."/>
            <person name="Zhao P.X."/>
            <person name="Zhou P."/>
            <person name="Barbe V."/>
            <person name="Bardou P."/>
            <person name="Bechner M."/>
            <person name="Bellec A."/>
            <person name="Berger A."/>
            <person name="Berges H."/>
            <person name="Bidwell S."/>
            <person name="Bisseling T."/>
            <person name="Choisne N."/>
            <person name="Couloux A."/>
            <person name="Denny R."/>
            <person name="Deshpande S."/>
            <person name="Dai X."/>
            <person name="Doyle J.J."/>
            <person name="Dudez A.M."/>
            <person name="Farmer A.D."/>
            <person name="Fouteau S."/>
            <person name="Franken C."/>
            <person name="Gibelin C."/>
            <person name="Gish J."/>
            <person name="Goldstein S."/>
            <person name="Gonzalez A.J."/>
            <person name="Green P.J."/>
            <person name="Hallab A."/>
            <person name="Hartog M."/>
            <person name="Hua A."/>
            <person name="Humphray S.J."/>
            <person name="Jeong D.H."/>
            <person name="Jing Y."/>
            <person name="Jocker A."/>
            <person name="Kenton S.M."/>
            <person name="Kim D.J."/>
            <person name="Klee K."/>
            <person name="Lai H."/>
            <person name="Lang C."/>
            <person name="Lin S."/>
            <person name="Macmil S.L."/>
            <person name="Magdelenat G."/>
            <person name="Matthews L."/>
            <person name="McCorrison J."/>
            <person name="Monaghan E.L."/>
            <person name="Mun J.H."/>
            <person name="Najar F.Z."/>
            <person name="Nicholson C."/>
            <person name="Noirot C."/>
            <person name="O'Bleness M."/>
            <person name="Paule C.R."/>
            <person name="Poulain J."/>
            <person name="Prion F."/>
            <person name="Qin B."/>
            <person name="Qu C."/>
            <person name="Retzel E.F."/>
            <person name="Riddle C."/>
            <person name="Sallet E."/>
            <person name="Samain S."/>
            <person name="Samson N."/>
            <person name="Sanders I."/>
            <person name="Saurat O."/>
            <person name="Scarpelli C."/>
            <person name="Schiex T."/>
            <person name="Segurens B."/>
            <person name="Severin A.J."/>
            <person name="Sherrier D.J."/>
            <person name="Shi R."/>
            <person name="Sims S."/>
            <person name="Singer S.R."/>
            <person name="Sinharoy S."/>
            <person name="Sterck L."/>
            <person name="Viollet A."/>
            <person name="Wang B.B."/>
            <person name="Wang K."/>
            <person name="Wang M."/>
            <person name="Wang X."/>
            <person name="Warfsmann J."/>
            <person name="Weissenbach J."/>
            <person name="White D.D."/>
            <person name="White J.D."/>
            <person name="Wiley G.B."/>
            <person name="Wincker P."/>
            <person name="Xing Y."/>
            <person name="Yang L."/>
            <person name="Yao Z."/>
            <person name="Ying F."/>
            <person name="Zhai J."/>
            <person name="Zhou L."/>
            <person name="Zuber A."/>
            <person name="Denarie J."/>
            <person name="Dixon R.A."/>
            <person name="May G.D."/>
            <person name="Schwartz D.C."/>
            <person name="Rogers J."/>
            <person name="Quetier F."/>
            <person name="Town C.D."/>
            <person name="Roe B.A."/>
        </authorList>
    </citation>
    <scope>NUCLEOTIDE SEQUENCE [LARGE SCALE GENOMIC DNA]</scope>
    <source>
        <strain evidence="7">A17</strain>
        <strain evidence="8 9">cv. Jemalong A17</strain>
    </source>
</reference>
<feature type="domain" description="Disease resistance protein winged helix" evidence="5">
    <location>
        <begin position="495"/>
        <end position="562"/>
    </location>
</feature>
<feature type="non-terminal residue" evidence="7">
    <location>
        <position position="1"/>
    </location>
</feature>
<dbReference type="Pfam" id="PF00931">
    <property type="entry name" value="NB-ARC"/>
    <property type="match status" value="1"/>
</dbReference>
<evidence type="ECO:0000259" key="5">
    <source>
        <dbReference type="Pfam" id="PF23559"/>
    </source>
</evidence>
<reference evidence="7 9" key="2">
    <citation type="journal article" date="2014" name="BMC Genomics">
        <title>An improved genome release (version Mt4.0) for the model legume Medicago truncatula.</title>
        <authorList>
            <person name="Tang H."/>
            <person name="Krishnakumar V."/>
            <person name="Bidwell S."/>
            <person name="Rosen B."/>
            <person name="Chan A."/>
            <person name="Zhou S."/>
            <person name="Gentzbittel L."/>
            <person name="Childs K.L."/>
            <person name="Yandell M."/>
            <person name="Gundlach H."/>
            <person name="Mayer K.F."/>
            <person name="Schwartz D.C."/>
            <person name="Town C.D."/>
        </authorList>
    </citation>
    <scope>GENOME REANNOTATION</scope>
    <source>
        <strain evidence="7">A17</strain>
        <strain evidence="8 9">cv. Jemalong A17</strain>
    </source>
</reference>
<evidence type="ECO:0000259" key="4">
    <source>
        <dbReference type="Pfam" id="PF00931"/>
    </source>
</evidence>
<dbReference type="AlphaFoldDB" id="A0A072TQ91"/>
<dbReference type="Gene3D" id="3.80.10.10">
    <property type="entry name" value="Ribonuclease Inhibitor"/>
    <property type="match status" value="3"/>
</dbReference>
<dbReference type="EMBL" id="KL403327">
    <property type="protein sequence ID" value="KEH15735.1"/>
    <property type="molecule type" value="Genomic_DNA"/>
</dbReference>
<dbReference type="Gene3D" id="1.10.8.430">
    <property type="entry name" value="Helical domain of apoptotic protease-activating factors"/>
    <property type="match status" value="1"/>
</dbReference>
<dbReference type="PANTHER" id="PTHR36766">
    <property type="entry name" value="PLANT BROAD-SPECTRUM MILDEW RESISTANCE PROTEIN RPW8"/>
    <property type="match status" value="1"/>
</dbReference>
<proteinExistence type="predicted"/>
<feature type="domain" description="R13L1/DRL21-like LRR repeat region" evidence="6">
    <location>
        <begin position="752"/>
        <end position="876"/>
    </location>
</feature>
<name>A0A072TQ91_MEDTR</name>
<accession>A0A072TQ91</accession>
<dbReference type="SUPFAM" id="SSF52058">
    <property type="entry name" value="L domain-like"/>
    <property type="match status" value="2"/>
</dbReference>